<dbReference type="InterPro" id="IPR007434">
    <property type="entry name" value="FemAB-like"/>
</dbReference>
<dbReference type="AlphaFoldDB" id="A0A369UMM9"/>
<dbReference type="Pfam" id="PF04339">
    <property type="entry name" value="FemAB_like"/>
    <property type="match status" value="1"/>
</dbReference>
<accession>A0A369UMM9</accession>
<dbReference type="Gene3D" id="3.40.630.30">
    <property type="match status" value="1"/>
</dbReference>
<evidence type="ECO:0000313" key="2">
    <source>
        <dbReference type="Proteomes" id="UP000253782"/>
    </source>
</evidence>
<name>A0A369UMM9_9GAMM</name>
<dbReference type="Proteomes" id="UP000253782">
    <property type="component" value="Unassembled WGS sequence"/>
</dbReference>
<dbReference type="SUPFAM" id="SSF55729">
    <property type="entry name" value="Acyl-CoA N-acyltransferases (Nat)"/>
    <property type="match status" value="1"/>
</dbReference>
<comment type="caution">
    <text evidence="1">The sequence shown here is derived from an EMBL/GenBank/DDBJ whole genome shotgun (WGS) entry which is preliminary data.</text>
</comment>
<protein>
    <submittedName>
        <fullName evidence="1">GNAT family N-acetyltransferase</fullName>
    </submittedName>
</protein>
<dbReference type="EMBL" id="QQAH01000009">
    <property type="protein sequence ID" value="RDD81856.1"/>
    <property type="molecule type" value="Genomic_DNA"/>
</dbReference>
<organism evidence="1 2">
    <name type="scientific">Dyella tabacisoli</name>
    <dbReference type="NCBI Taxonomy" id="2282381"/>
    <lineage>
        <taxon>Bacteria</taxon>
        <taxon>Pseudomonadati</taxon>
        <taxon>Pseudomonadota</taxon>
        <taxon>Gammaproteobacteria</taxon>
        <taxon>Lysobacterales</taxon>
        <taxon>Rhodanobacteraceae</taxon>
        <taxon>Dyella</taxon>
    </lineage>
</organism>
<dbReference type="OrthoDB" id="3034222at2"/>
<keyword evidence="1" id="KW-0808">Transferase</keyword>
<evidence type="ECO:0000313" key="1">
    <source>
        <dbReference type="EMBL" id="RDD81856.1"/>
    </source>
</evidence>
<proteinExistence type="predicted"/>
<keyword evidence="2" id="KW-1185">Reference proteome</keyword>
<sequence length="368" mass="41553">MPAFRLVRGKPFVRYFNQLEPDALIGRFAACPPIGFRVEEVAGTPTFVAPFDLLTTADDTLRKRVAAAPGYRYWGRLLRWRTAFVGTTVSEYVLFPRSADATALPRDLVARLGAAQRLLIVKDIPQASPLLSEADNQWCASFAQACAEAGCLLLEGQALAYVTIDFASEDEYLARLSSSRRKDIRRKLRKRDEVAVEVVPCGDARFADEAVIDAFYALYENVYAQSEIHFDKLSREFFAAVLRDAANGGVAFVYRHQDAMIGWNLCFAVDGKLIDKYVGFAYPQAREQNLYFTSWFHNLAWAREQGLTHYVAGWTDPEIKSYLGAQFTLTRHAVYLRNPLLRALARRLGKYFESDSQWAPPTVSKTDE</sequence>
<dbReference type="GO" id="GO:0016740">
    <property type="term" value="F:transferase activity"/>
    <property type="evidence" value="ECO:0007669"/>
    <property type="project" value="UniProtKB-KW"/>
</dbReference>
<reference evidence="1 2" key="1">
    <citation type="submission" date="2018-07" db="EMBL/GenBank/DDBJ databases">
        <title>Dyella tabacisoli L4-6T, whole genome shotgun sequence.</title>
        <authorList>
            <person name="Zhou X.-K."/>
            <person name="Li W.-J."/>
            <person name="Duan Y.-Q."/>
        </authorList>
    </citation>
    <scope>NUCLEOTIDE SEQUENCE [LARGE SCALE GENOMIC DNA]</scope>
    <source>
        <strain evidence="1 2">L4-6</strain>
    </source>
</reference>
<dbReference type="InterPro" id="IPR016181">
    <property type="entry name" value="Acyl_CoA_acyltransferase"/>
</dbReference>
<gene>
    <name evidence="1" type="ORF">DVJ77_10935</name>
</gene>